<dbReference type="Pfam" id="PF07992">
    <property type="entry name" value="Pyr_redox_2"/>
    <property type="match status" value="1"/>
</dbReference>
<keyword evidence="3" id="KW-0560">Oxidoreductase</keyword>
<dbReference type="Gene3D" id="3.50.50.60">
    <property type="entry name" value="FAD/NAD(P)-binding domain"/>
    <property type="match status" value="2"/>
</dbReference>
<dbReference type="GO" id="GO:0004355">
    <property type="term" value="F:glutamate synthase (NADPH) activity"/>
    <property type="evidence" value="ECO:0007669"/>
    <property type="project" value="UniProtKB-EC"/>
</dbReference>
<feature type="domain" description="FAD/NAD(P)-binding" evidence="1">
    <location>
        <begin position="110"/>
        <end position="393"/>
    </location>
</feature>
<dbReference type="InterPro" id="IPR036188">
    <property type="entry name" value="FAD/NAD-bd_sf"/>
</dbReference>
<organism evidence="3 4">
    <name type="scientific">Caloramator mitchellensis</name>
    <dbReference type="NCBI Taxonomy" id="908809"/>
    <lineage>
        <taxon>Bacteria</taxon>
        <taxon>Bacillati</taxon>
        <taxon>Bacillota</taxon>
        <taxon>Clostridia</taxon>
        <taxon>Eubacteriales</taxon>
        <taxon>Clostridiaceae</taxon>
        <taxon>Caloramator</taxon>
    </lineage>
</organism>
<evidence type="ECO:0000313" key="4">
    <source>
        <dbReference type="Proteomes" id="UP000052015"/>
    </source>
</evidence>
<evidence type="ECO:0000259" key="2">
    <source>
        <dbReference type="Pfam" id="PF14691"/>
    </source>
</evidence>
<dbReference type="Proteomes" id="UP000052015">
    <property type="component" value="Unassembled WGS sequence"/>
</dbReference>
<dbReference type="InterPro" id="IPR009051">
    <property type="entry name" value="Helical_ferredxn"/>
</dbReference>
<protein>
    <submittedName>
        <fullName evidence="3">Glutamate synthase [NADPH] small chain</fullName>
        <ecNumber evidence="3">1.4.1.13</ecNumber>
    </submittedName>
</protein>
<dbReference type="PATRIC" id="fig|908809.3.peg.259"/>
<gene>
    <name evidence="3" type="primary">gltD</name>
    <name evidence="3" type="ORF">ABG79_00258</name>
</gene>
<dbReference type="SUPFAM" id="SSF46548">
    <property type="entry name" value="alpha-helical ferredoxin"/>
    <property type="match status" value="1"/>
</dbReference>
<dbReference type="EC" id="1.4.1.13" evidence="3"/>
<dbReference type="PANTHER" id="PTHR42783">
    <property type="entry name" value="GLUTAMATE SYNTHASE [NADPH] SMALL CHAIN"/>
    <property type="match status" value="1"/>
</dbReference>
<evidence type="ECO:0000259" key="1">
    <source>
        <dbReference type="Pfam" id="PF07992"/>
    </source>
</evidence>
<dbReference type="PANTHER" id="PTHR42783:SF3">
    <property type="entry name" value="GLUTAMATE SYNTHASE [NADPH] SMALL CHAIN-RELATED"/>
    <property type="match status" value="1"/>
</dbReference>
<comment type="caution">
    <text evidence="3">The sequence shown here is derived from an EMBL/GenBank/DDBJ whole genome shotgun (WGS) entry which is preliminary data.</text>
</comment>
<dbReference type="Gene3D" id="1.10.1060.10">
    <property type="entry name" value="Alpha-helical ferredoxin"/>
    <property type="match status" value="1"/>
</dbReference>
<dbReference type="PRINTS" id="PR00469">
    <property type="entry name" value="PNDRDTASEII"/>
</dbReference>
<dbReference type="InterPro" id="IPR023753">
    <property type="entry name" value="FAD/NAD-binding_dom"/>
</dbReference>
<dbReference type="InterPro" id="IPR028261">
    <property type="entry name" value="DPD_II"/>
</dbReference>
<dbReference type="EMBL" id="LKHP01000001">
    <property type="protein sequence ID" value="KRQ88091.1"/>
    <property type="molecule type" value="Genomic_DNA"/>
</dbReference>
<keyword evidence="4" id="KW-1185">Reference proteome</keyword>
<name>A0A0R3JX18_CALMK</name>
<dbReference type="SUPFAM" id="SSF51971">
    <property type="entry name" value="Nucleotide-binding domain"/>
    <property type="match status" value="2"/>
</dbReference>
<dbReference type="GO" id="GO:0051536">
    <property type="term" value="F:iron-sulfur cluster binding"/>
    <property type="evidence" value="ECO:0007669"/>
    <property type="project" value="InterPro"/>
</dbReference>
<dbReference type="RefSeq" id="WP_057976297.1">
    <property type="nucleotide sequence ID" value="NZ_LKHP01000001.1"/>
</dbReference>
<dbReference type="STRING" id="908809.ABG79_00258"/>
<feature type="domain" description="Dihydroprymidine dehydrogenase" evidence="2">
    <location>
        <begin position="3"/>
        <end position="95"/>
    </location>
</feature>
<sequence>MSKHVIDEAKRCLQCKNPRCKMGCPVSTPVNDMVRLLLEGKIIEAGEMLFENNPLTSVCSLVCPVEKFCEGNCILNHKNNPIQVSSIENYISEYYLRILNEKPNVHPERRIAVIGSGPAGITIAIMLARSGYNITIFEAHDKIGGVLRYGIPDYRLPKNILDLLKLKLLNMGVKIRPNTLIGPVITPENLFRDGYKAIFIGTGVWNPRPLRIKGESLGNVHYAIDYLKNPDVYDLGNKIIVIGAGNTAIDAARTALRKGVREVIIMYRRGEEDMPASREEIEYAKIDGVKFEFFKSPLEIVDNGVKYIKTQKEFLNEKDKITETEGSEGFLDADSVIIAASQGPRANIVSNTTGLEINNRGLLLTDEYGRTTKEGVFASGDVVTGAKTVVEAVNLSNRVAKAIDEFVREKYPELFIQKI</sequence>
<accession>A0A0R3JX18</accession>
<evidence type="ECO:0000313" key="3">
    <source>
        <dbReference type="EMBL" id="KRQ88091.1"/>
    </source>
</evidence>
<dbReference type="PRINTS" id="PR00368">
    <property type="entry name" value="FADPNR"/>
</dbReference>
<dbReference type="Pfam" id="PF14691">
    <property type="entry name" value="Fer4_20"/>
    <property type="match status" value="1"/>
</dbReference>
<dbReference type="AlphaFoldDB" id="A0A0R3JX18"/>
<reference evidence="3 4" key="1">
    <citation type="submission" date="2015-09" db="EMBL/GenBank/DDBJ databases">
        <title>Draft genome sequence of a Caloramator mitchellensis, a moderate thermophile from the Great Artesian Basin of Australia.</title>
        <authorList>
            <person name="Patel B.K."/>
        </authorList>
    </citation>
    <scope>NUCLEOTIDE SEQUENCE [LARGE SCALE GENOMIC DNA]</scope>
    <source>
        <strain evidence="3 4">VF08</strain>
    </source>
</reference>
<proteinExistence type="predicted"/>
<dbReference type="OrthoDB" id="9803192at2"/>